<feature type="region of interest" description="Disordered" evidence="1">
    <location>
        <begin position="25"/>
        <end position="56"/>
    </location>
</feature>
<keyword evidence="4" id="KW-1185">Reference proteome</keyword>
<reference evidence="3" key="1">
    <citation type="submission" date="2022-07" db="EMBL/GenBank/DDBJ databases">
        <title>Genome Sequence of Physisporinus lineatus.</title>
        <authorList>
            <person name="Buettner E."/>
        </authorList>
    </citation>
    <scope>NUCLEOTIDE SEQUENCE</scope>
    <source>
        <strain evidence="3">VT162</strain>
    </source>
</reference>
<proteinExistence type="predicted"/>
<dbReference type="AlphaFoldDB" id="A0AAD5UVC0"/>
<organism evidence="3 4">
    <name type="scientific">Meripilus lineatus</name>
    <dbReference type="NCBI Taxonomy" id="2056292"/>
    <lineage>
        <taxon>Eukaryota</taxon>
        <taxon>Fungi</taxon>
        <taxon>Dikarya</taxon>
        <taxon>Basidiomycota</taxon>
        <taxon>Agaricomycotina</taxon>
        <taxon>Agaricomycetes</taxon>
        <taxon>Polyporales</taxon>
        <taxon>Meripilaceae</taxon>
        <taxon>Meripilus</taxon>
    </lineage>
</organism>
<evidence type="ECO:0000259" key="2">
    <source>
        <dbReference type="PROSITE" id="PS50097"/>
    </source>
</evidence>
<comment type="caution">
    <text evidence="3">The sequence shown here is derived from an EMBL/GenBank/DDBJ whole genome shotgun (WGS) entry which is preliminary data.</text>
</comment>
<dbReference type="Proteomes" id="UP001212997">
    <property type="component" value="Unassembled WGS sequence"/>
</dbReference>
<name>A0AAD5UVC0_9APHY</name>
<gene>
    <name evidence="3" type="ORF">NLI96_g9498</name>
</gene>
<evidence type="ECO:0000313" key="4">
    <source>
        <dbReference type="Proteomes" id="UP001212997"/>
    </source>
</evidence>
<dbReference type="EMBL" id="JANAWD010000483">
    <property type="protein sequence ID" value="KAJ3478812.1"/>
    <property type="molecule type" value="Genomic_DNA"/>
</dbReference>
<feature type="compositionally biased region" description="Basic and acidic residues" evidence="1">
    <location>
        <begin position="30"/>
        <end position="39"/>
    </location>
</feature>
<dbReference type="CDD" id="cd18186">
    <property type="entry name" value="BTB_POZ_ZBTB_KLHL-like"/>
    <property type="match status" value="1"/>
</dbReference>
<accession>A0AAD5UVC0</accession>
<feature type="domain" description="BTB" evidence="2">
    <location>
        <begin position="66"/>
        <end position="139"/>
    </location>
</feature>
<sequence length="393" mass="44026">MKYEQEMPQNKREVFSNTVLPVLADFDESLDNRQEAEPPRKRKMPPSDNGDSAPVIPHETLYFDDGNIILIAQTTSYKVHKGILSRHSEVMRTMLQLPQPAVSADELVDGCQLVHLSDTEDDVTLMLSVFYDGGRKYFDSAQPIPFETASCLLRMGHKYSVEILSIEALKRFEACFPATLAGFDAMCSGPTSIIHANANHENIIKTAELATKYGPSSSLPTVFYLLSKVDIAILLKAVQDDELSLGTVERCLSGRRRFQVVNQTHLKEILQMERTPFCQCQVTATARRYGAPIGCSLTSILFVLFKHDEFGPDKNDWFLDGSQQFQKYVSTSPLCKMCQEHMLSGFSKKRERVWESLVSSFCPEGVPVPESLVAGVHSLRDFFCALLTHLSGL</sequence>
<protein>
    <recommendedName>
        <fullName evidence="2">BTB domain-containing protein</fullName>
    </recommendedName>
</protein>
<evidence type="ECO:0000256" key="1">
    <source>
        <dbReference type="SAM" id="MobiDB-lite"/>
    </source>
</evidence>
<dbReference type="Gene3D" id="3.30.710.10">
    <property type="entry name" value="Potassium Channel Kv1.1, Chain A"/>
    <property type="match status" value="1"/>
</dbReference>
<dbReference type="SMART" id="SM00225">
    <property type="entry name" value="BTB"/>
    <property type="match status" value="1"/>
</dbReference>
<dbReference type="InterPro" id="IPR011333">
    <property type="entry name" value="SKP1/BTB/POZ_sf"/>
</dbReference>
<dbReference type="PROSITE" id="PS50097">
    <property type="entry name" value="BTB"/>
    <property type="match status" value="1"/>
</dbReference>
<dbReference type="InterPro" id="IPR000210">
    <property type="entry name" value="BTB/POZ_dom"/>
</dbReference>
<evidence type="ECO:0000313" key="3">
    <source>
        <dbReference type="EMBL" id="KAJ3478812.1"/>
    </source>
</evidence>